<organism evidence="1">
    <name type="scientific">marine sediment metagenome</name>
    <dbReference type="NCBI Taxonomy" id="412755"/>
    <lineage>
        <taxon>unclassified sequences</taxon>
        <taxon>metagenomes</taxon>
        <taxon>ecological metagenomes</taxon>
    </lineage>
</organism>
<accession>A0A0F9QEQ3</accession>
<evidence type="ECO:0000313" key="1">
    <source>
        <dbReference type="EMBL" id="KKN11721.1"/>
    </source>
</evidence>
<name>A0A0F9QEQ3_9ZZZZ</name>
<gene>
    <name evidence="1" type="ORF">LCGC14_1023710</name>
</gene>
<dbReference type="NCBIfam" id="TIGR00654">
    <property type="entry name" value="PhzF_family"/>
    <property type="match status" value="1"/>
</dbReference>
<dbReference type="PIRSF" id="PIRSF016184">
    <property type="entry name" value="PhzC_PhzF"/>
    <property type="match status" value="1"/>
</dbReference>
<sequence>MPKCKFYIVDVFAERKFEGNQLAVFLCEKGILDSEMQKIAKEMNYSETTFITSTENFDVRIFTPELELPFAGHPTIGTALVLQQEVVKSNIKTMLLNLKIGQISVLFKYKSGKAEEIWMEQKPPTFKKFFDTALISQILGLKEEDIDIRFPIQEVSTGIPFIIVPLKTLLALKQARVNREKLLKLVENTEAKALLIFCPETRYKGNNLSVRVFVDYYGIPEDPATGSGNGCLAAYLVNHEYFGKPEVDIRVEQGYEVGRPSLLLLRAKQEKGQIRVSVGGKAFIVAKGELV</sequence>
<dbReference type="GO" id="GO:0016853">
    <property type="term" value="F:isomerase activity"/>
    <property type="evidence" value="ECO:0007669"/>
    <property type="project" value="TreeGrafter"/>
</dbReference>
<dbReference type="GO" id="GO:0005737">
    <property type="term" value="C:cytoplasm"/>
    <property type="evidence" value="ECO:0007669"/>
    <property type="project" value="TreeGrafter"/>
</dbReference>
<dbReference type="Pfam" id="PF02567">
    <property type="entry name" value="PhzC-PhzF"/>
    <property type="match status" value="1"/>
</dbReference>
<dbReference type="EMBL" id="LAZR01004106">
    <property type="protein sequence ID" value="KKN11721.1"/>
    <property type="molecule type" value="Genomic_DNA"/>
</dbReference>
<comment type="caution">
    <text evidence="1">The sequence shown here is derived from an EMBL/GenBank/DDBJ whole genome shotgun (WGS) entry which is preliminary data.</text>
</comment>
<reference evidence="1" key="1">
    <citation type="journal article" date="2015" name="Nature">
        <title>Complex archaea that bridge the gap between prokaryotes and eukaryotes.</title>
        <authorList>
            <person name="Spang A."/>
            <person name="Saw J.H."/>
            <person name="Jorgensen S.L."/>
            <person name="Zaremba-Niedzwiedzka K."/>
            <person name="Martijn J."/>
            <person name="Lind A.E."/>
            <person name="van Eijk R."/>
            <person name="Schleper C."/>
            <person name="Guy L."/>
            <person name="Ettema T.J."/>
        </authorList>
    </citation>
    <scope>NUCLEOTIDE SEQUENCE</scope>
</reference>
<proteinExistence type="predicted"/>
<evidence type="ECO:0008006" key="2">
    <source>
        <dbReference type="Google" id="ProtNLM"/>
    </source>
</evidence>
<protein>
    <recommendedName>
        <fullName evidence="2">Phenazine biosynthesis protein</fullName>
    </recommendedName>
</protein>
<dbReference type="InterPro" id="IPR003719">
    <property type="entry name" value="Phenazine_PhzF-like"/>
</dbReference>
<dbReference type="PANTHER" id="PTHR13774">
    <property type="entry name" value="PHENAZINE BIOSYNTHESIS PROTEIN"/>
    <property type="match status" value="1"/>
</dbReference>
<dbReference type="PANTHER" id="PTHR13774:SF32">
    <property type="entry name" value="ANTISENSE-ENHANCING SEQUENCE 1"/>
    <property type="match status" value="1"/>
</dbReference>
<dbReference type="AlphaFoldDB" id="A0A0F9QEQ3"/>
<dbReference type="SUPFAM" id="SSF54506">
    <property type="entry name" value="Diaminopimelate epimerase-like"/>
    <property type="match status" value="1"/>
</dbReference>
<dbReference type="Gene3D" id="3.10.310.10">
    <property type="entry name" value="Diaminopimelate Epimerase, Chain A, domain 1"/>
    <property type="match status" value="2"/>
</dbReference>